<dbReference type="EMBL" id="JAVLSH010000005">
    <property type="protein sequence ID" value="MDR9760646.1"/>
    <property type="molecule type" value="Genomic_DNA"/>
</dbReference>
<feature type="transmembrane region" description="Helical" evidence="1">
    <location>
        <begin position="238"/>
        <end position="258"/>
    </location>
</feature>
<dbReference type="EC" id="2.3.-.-" evidence="3"/>
<organism evidence="3 4">
    <name type="scientific">Rhizobium redzepovicii</name>
    <dbReference type="NCBI Taxonomy" id="2867518"/>
    <lineage>
        <taxon>Bacteria</taxon>
        <taxon>Pseudomonadati</taxon>
        <taxon>Pseudomonadota</taxon>
        <taxon>Alphaproteobacteria</taxon>
        <taxon>Hyphomicrobiales</taxon>
        <taxon>Rhizobiaceae</taxon>
        <taxon>Rhizobium/Agrobacterium group</taxon>
        <taxon>Rhizobium</taxon>
    </lineage>
</organism>
<feature type="transmembrane region" description="Helical" evidence="1">
    <location>
        <begin position="71"/>
        <end position="89"/>
    </location>
</feature>
<dbReference type="GO" id="GO:0016747">
    <property type="term" value="F:acyltransferase activity, transferring groups other than amino-acyl groups"/>
    <property type="evidence" value="ECO:0007669"/>
    <property type="project" value="InterPro"/>
</dbReference>
<dbReference type="PANTHER" id="PTHR23028">
    <property type="entry name" value="ACETYLTRANSFERASE"/>
    <property type="match status" value="1"/>
</dbReference>
<feature type="transmembrane region" description="Helical" evidence="1">
    <location>
        <begin position="148"/>
        <end position="170"/>
    </location>
</feature>
<feature type="transmembrane region" description="Helical" evidence="1">
    <location>
        <begin position="209"/>
        <end position="226"/>
    </location>
</feature>
<gene>
    <name evidence="3" type="ORF">RJJ37_13515</name>
</gene>
<evidence type="ECO:0000313" key="3">
    <source>
        <dbReference type="EMBL" id="MDR9760646.1"/>
    </source>
</evidence>
<dbReference type="Pfam" id="PF01757">
    <property type="entry name" value="Acyl_transf_3"/>
    <property type="match status" value="1"/>
</dbReference>
<dbReference type="AlphaFoldDB" id="A0AAW8P0Z9"/>
<accession>A0AAW8P0Z9</accession>
<dbReference type="RefSeq" id="WP_310807634.1">
    <property type="nucleotide sequence ID" value="NZ_JAVLSH010000005.1"/>
</dbReference>
<dbReference type="InterPro" id="IPR050879">
    <property type="entry name" value="Acyltransferase_3"/>
</dbReference>
<feature type="transmembrane region" description="Helical" evidence="1">
    <location>
        <begin position="32"/>
        <end position="50"/>
    </location>
</feature>
<evidence type="ECO:0000256" key="1">
    <source>
        <dbReference type="SAM" id="Phobius"/>
    </source>
</evidence>
<protein>
    <submittedName>
        <fullName evidence="3">Acyltransferase</fullName>
        <ecNumber evidence="3">2.3.-.-</ecNumber>
    </submittedName>
</protein>
<dbReference type="PANTHER" id="PTHR23028:SF53">
    <property type="entry name" value="ACYL_TRANSF_3 DOMAIN-CONTAINING PROTEIN"/>
    <property type="match status" value="1"/>
</dbReference>
<dbReference type="Proteomes" id="UP001269402">
    <property type="component" value="Unassembled WGS sequence"/>
</dbReference>
<dbReference type="InterPro" id="IPR002656">
    <property type="entry name" value="Acyl_transf_3_dom"/>
</dbReference>
<keyword evidence="1" id="KW-0812">Transmembrane</keyword>
<evidence type="ECO:0000313" key="4">
    <source>
        <dbReference type="Proteomes" id="UP001269402"/>
    </source>
</evidence>
<keyword evidence="4" id="KW-1185">Reference proteome</keyword>
<dbReference type="GO" id="GO:0000271">
    <property type="term" value="P:polysaccharide biosynthetic process"/>
    <property type="evidence" value="ECO:0007669"/>
    <property type="project" value="TreeGrafter"/>
</dbReference>
<keyword evidence="3" id="KW-0808">Transferase</keyword>
<evidence type="ECO:0000259" key="2">
    <source>
        <dbReference type="Pfam" id="PF01757"/>
    </source>
</evidence>
<comment type="caution">
    <text evidence="3">The sequence shown here is derived from an EMBL/GenBank/DDBJ whole genome shotgun (WGS) entry which is preliminary data.</text>
</comment>
<keyword evidence="1" id="KW-0472">Membrane</keyword>
<reference evidence="4" key="1">
    <citation type="submission" date="2023-07" db="EMBL/GenBank/DDBJ databases">
        <title>Genomic characterization of faba bean (Vicia faba) microsymbionts in Mexican soils.</title>
        <authorList>
            <person name="Rivera Orduna F.N."/>
            <person name="Guevara-Luna J."/>
            <person name="Yan J."/>
            <person name="Arroyo-Herrera I."/>
            <person name="Li Y."/>
            <person name="Vasquez-Murrieta M.S."/>
            <person name="Wang E.T."/>
        </authorList>
    </citation>
    <scope>NUCLEOTIDE SEQUENCE [LARGE SCALE GENOMIC DNA]</scope>
    <source>
        <strain evidence="4">CH6</strain>
    </source>
</reference>
<feature type="transmembrane region" description="Helical" evidence="1">
    <location>
        <begin position="304"/>
        <end position="325"/>
    </location>
</feature>
<keyword evidence="3" id="KW-0012">Acyltransferase</keyword>
<feature type="domain" description="Acyltransferase 3" evidence="2">
    <location>
        <begin position="5"/>
        <end position="321"/>
    </location>
</feature>
<feature type="transmembrane region" description="Helical" evidence="1">
    <location>
        <begin position="119"/>
        <end position="141"/>
    </location>
</feature>
<proteinExistence type="predicted"/>
<sequence length="355" mass="40681">MRKLQLDSLRAIAVFAVIITHTWLAGSTYGHLAVRFFFVLSGFLITRHLLGSFSDSRQTPGSALRAFYVRRSFRIMPAYYALLLIMFFLEADGWRDQWYWHAFYGTNVLFTKTDSWSPWFFSHLWSLSVEQQFYLAWPLVVMLLGRKFLAPACFLGIAIAVGVRIVISLKMPGTTVIYWTMPTSSWDALAVGGLLALAPAVKELSIFKWRAMIPVYAGVILLYWLLEYPSSPFAAALWYELIEVLPLLIFAHLVFLGYHDALPRFLNWRILTQLGLISYGIYLYHELAIDLFQRVAGPQYYPSLIQFAGASVISVVLAAISWVLLERPAQQVGRQLSSRSRPETIRSSDLRFRRK</sequence>
<keyword evidence="1" id="KW-1133">Transmembrane helix</keyword>
<dbReference type="GO" id="GO:0016020">
    <property type="term" value="C:membrane"/>
    <property type="evidence" value="ECO:0007669"/>
    <property type="project" value="TreeGrafter"/>
</dbReference>
<feature type="transmembrane region" description="Helical" evidence="1">
    <location>
        <begin position="265"/>
        <end position="284"/>
    </location>
</feature>
<feature type="transmembrane region" description="Helical" evidence="1">
    <location>
        <begin position="176"/>
        <end position="197"/>
    </location>
</feature>
<feature type="transmembrane region" description="Helical" evidence="1">
    <location>
        <begin position="9"/>
        <end position="26"/>
    </location>
</feature>
<name>A0AAW8P0Z9_9HYPH</name>